<dbReference type="PROSITE" id="PS50994">
    <property type="entry name" value="INTEGRASE"/>
    <property type="match status" value="1"/>
</dbReference>
<sequence>MLIRDRDRKFTTAFDAVFASIGVRTLKTPVQAPMANAYAERFVGTLRRECLDHLLIRNERHLRDVLARYEAHYNAHRPHQSRGQLPPDHDLGEVLDLTARIQRRRVLGGLINEYHRAA</sequence>
<name>A0ABY5DN60_9ACTN</name>
<proteinExistence type="predicted"/>
<reference evidence="2 3" key="1">
    <citation type="submission" date="2022-06" db="EMBL/GenBank/DDBJ databases">
        <title>Paraconexibacter antarcticus.</title>
        <authorList>
            <person name="Kim C.S."/>
        </authorList>
    </citation>
    <scope>NUCLEOTIDE SEQUENCE [LARGE SCALE GENOMIC DNA]</scope>
    <source>
        <strain evidence="2 3">02-257</strain>
    </source>
</reference>
<organism evidence="2 3">
    <name type="scientific">Paraconexibacter antarcticus</name>
    <dbReference type="NCBI Taxonomy" id="2949664"/>
    <lineage>
        <taxon>Bacteria</taxon>
        <taxon>Bacillati</taxon>
        <taxon>Actinomycetota</taxon>
        <taxon>Thermoleophilia</taxon>
        <taxon>Solirubrobacterales</taxon>
        <taxon>Paraconexibacteraceae</taxon>
        <taxon>Paraconexibacter</taxon>
    </lineage>
</organism>
<dbReference type="InterPro" id="IPR001584">
    <property type="entry name" value="Integrase_cat-core"/>
</dbReference>
<dbReference type="Pfam" id="PF13683">
    <property type="entry name" value="rve_3"/>
    <property type="match status" value="1"/>
</dbReference>
<dbReference type="EMBL" id="CP098502">
    <property type="protein sequence ID" value="UTI62266.1"/>
    <property type="molecule type" value="Genomic_DNA"/>
</dbReference>
<dbReference type="Proteomes" id="UP001056035">
    <property type="component" value="Chromosome"/>
</dbReference>
<evidence type="ECO:0000259" key="1">
    <source>
        <dbReference type="PROSITE" id="PS50994"/>
    </source>
</evidence>
<evidence type="ECO:0000313" key="2">
    <source>
        <dbReference type="EMBL" id="UTI62266.1"/>
    </source>
</evidence>
<dbReference type="SUPFAM" id="SSF53098">
    <property type="entry name" value="Ribonuclease H-like"/>
    <property type="match status" value="1"/>
</dbReference>
<protein>
    <submittedName>
        <fullName evidence="2">Transposase</fullName>
    </submittedName>
</protein>
<feature type="domain" description="Integrase catalytic" evidence="1">
    <location>
        <begin position="1"/>
        <end position="94"/>
    </location>
</feature>
<accession>A0ABY5DN60</accession>
<dbReference type="InterPro" id="IPR036397">
    <property type="entry name" value="RNaseH_sf"/>
</dbReference>
<evidence type="ECO:0000313" key="3">
    <source>
        <dbReference type="Proteomes" id="UP001056035"/>
    </source>
</evidence>
<keyword evidence="3" id="KW-1185">Reference proteome</keyword>
<dbReference type="InterPro" id="IPR012337">
    <property type="entry name" value="RNaseH-like_sf"/>
</dbReference>
<gene>
    <name evidence="2" type="ORF">NBH00_12900</name>
</gene>
<dbReference type="Gene3D" id="3.30.420.10">
    <property type="entry name" value="Ribonuclease H-like superfamily/Ribonuclease H"/>
    <property type="match status" value="1"/>
</dbReference>